<keyword evidence="3" id="KW-1185">Reference proteome</keyword>
<evidence type="ECO:0000313" key="2">
    <source>
        <dbReference type="EMBL" id="GGF07351.1"/>
    </source>
</evidence>
<dbReference type="Proteomes" id="UP000632273">
    <property type="component" value="Unassembled WGS sequence"/>
</dbReference>
<reference evidence="3" key="1">
    <citation type="journal article" date="2019" name="Int. J. Syst. Evol. Microbiol.">
        <title>The Global Catalogue of Microorganisms (GCM) 10K type strain sequencing project: providing services to taxonomists for standard genome sequencing and annotation.</title>
        <authorList>
            <consortium name="The Broad Institute Genomics Platform"/>
            <consortium name="The Broad Institute Genome Sequencing Center for Infectious Disease"/>
            <person name="Wu L."/>
            <person name="Ma J."/>
        </authorList>
    </citation>
    <scope>NUCLEOTIDE SEQUENCE [LARGE SCALE GENOMIC DNA]</scope>
    <source>
        <strain evidence="3">CGMCC 1.15197</strain>
    </source>
</reference>
<feature type="domain" description="DUF6984" evidence="1">
    <location>
        <begin position="11"/>
        <end position="111"/>
    </location>
</feature>
<protein>
    <recommendedName>
        <fullName evidence="1">DUF6984 domain-containing protein</fullName>
    </recommendedName>
</protein>
<gene>
    <name evidence="2" type="ORF">GCM10011383_17980</name>
</gene>
<sequence length="113" mass="12784">MLHLDILMKGRLLTLSELSLLIFMLRGKPNADELLTKLVTVEVEDLDDGGMGSLRFLCDKPDQHLGEKIADTHFLDEDGVPVLVSLYLDQEGALYELDSWKTDYSPLKHIPLF</sequence>
<evidence type="ECO:0000259" key="1">
    <source>
        <dbReference type="Pfam" id="PF22480"/>
    </source>
</evidence>
<dbReference type="EMBL" id="BMHT01000003">
    <property type="protein sequence ID" value="GGF07351.1"/>
    <property type="molecule type" value="Genomic_DNA"/>
</dbReference>
<proteinExistence type="predicted"/>
<name>A0ABQ1U186_9BACT</name>
<organism evidence="2 3">
    <name type="scientific">Hymenobacter cavernae</name>
    <dbReference type="NCBI Taxonomy" id="2044852"/>
    <lineage>
        <taxon>Bacteria</taxon>
        <taxon>Pseudomonadati</taxon>
        <taxon>Bacteroidota</taxon>
        <taxon>Cytophagia</taxon>
        <taxon>Cytophagales</taxon>
        <taxon>Hymenobacteraceae</taxon>
        <taxon>Hymenobacter</taxon>
    </lineage>
</organism>
<dbReference type="InterPro" id="IPR054253">
    <property type="entry name" value="DUF6984"/>
</dbReference>
<comment type="caution">
    <text evidence="2">The sequence shown here is derived from an EMBL/GenBank/DDBJ whole genome shotgun (WGS) entry which is preliminary data.</text>
</comment>
<evidence type="ECO:0000313" key="3">
    <source>
        <dbReference type="Proteomes" id="UP000632273"/>
    </source>
</evidence>
<dbReference type="Pfam" id="PF22480">
    <property type="entry name" value="DUF6984"/>
    <property type="match status" value="1"/>
</dbReference>
<accession>A0ABQ1U186</accession>